<protein>
    <submittedName>
        <fullName evidence="3">tRNA pseudouridine32 synthase / 23S rRNA pseudouridine746 synthase</fullName>
    </submittedName>
</protein>
<dbReference type="GO" id="GO:0003723">
    <property type="term" value="F:RNA binding"/>
    <property type="evidence" value="ECO:0007669"/>
    <property type="project" value="InterPro"/>
</dbReference>
<dbReference type="InterPro" id="IPR050188">
    <property type="entry name" value="RluA_PseudoU_synthase"/>
</dbReference>
<feature type="domain" description="Pseudouridine synthase RsuA/RluA-like" evidence="2">
    <location>
        <begin position="364"/>
        <end position="508"/>
    </location>
</feature>
<dbReference type="PANTHER" id="PTHR21600:SF89">
    <property type="entry name" value="RIBOSOMAL LARGE SUBUNIT PSEUDOURIDINE SYNTHASE A"/>
    <property type="match status" value="1"/>
</dbReference>
<keyword evidence="1" id="KW-0175">Coiled coil</keyword>
<accession>A0A1N7Q149</accession>
<organism evidence="3 4">
    <name type="scientific">Belliella pelovolcani</name>
    <dbReference type="NCBI Taxonomy" id="529505"/>
    <lineage>
        <taxon>Bacteria</taxon>
        <taxon>Pseudomonadati</taxon>
        <taxon>Bacteroidota</taxon>
        <taxon>Cytophagia</taxon>
        <taxon>Cytophagales</taxon>
        <taxon>Cyclobacteriaceae</taxon>
        <taxon>Belliella</taxon>
    </lineage>
</organism>
<keyword evidence="4" id="KW-1185">Reference proteome</keyword>
<evidence type="ECO:0000256" key="1">
    <source>
        <dbReference type="SAM" id="Coils"/>
    </source>
</evidence>
<sequence>MPDKFIAFQHAIESYETPEIFNYPFYYEPSPIAKLAAIQLQDYLTHQQDWKHNFGFDPDDESLAIGKMFGVLVVKKPNGEIGFLAAFSGKLADSNHHQYFVPPVFDMLAEDGFFKQEEAVLNALNTKIEEIELDKDFLDALDKLKQLKMQANDEIFAGRDQVKQAQKRRKALRTEASKTLSSEEYETLMEVQREESLRMQYFQRVLEKEWLDKITLKEKEIEPRQELIARLKSERKERSQQLQDQLFDQYKFLNANQKWKSLKQIFKEELNLPIPAAAGECAAPKLLHYAFKHSLQPIALAEFWWGRPPKSEVRKHGEFYPACRSKCEPILGHMLQGLQVEENPMLKNPAEGKQLEIIYEDDALMVINKPAEFLSVPGKHISDSVQKRINALHPGAVLVHRLDQSTSGIILVAKTKVAHTQLQAQFIKRTVTKRYIALLNGIVSPKQGLIDLPLRVDLDNRPRQMVCYQYGKSAKTKFEVIEIINGQTRISFFPITGRTHQLRVHAAHPSGLGTPIVGDDLYGQKSNRLHLHAAYLEFTHPNSKERVSFQVESPF</sequence>
<dbReference type="InterPro" id="IPR020103">
    <property type="entry name" value="PsdUridine_synth_cat_dom_sf"/>
</dbReference>
<dbReference type="EMBL" id="FTOP01000024">
    <property type="protein sequence ID" value="SIT16570.1"/>
    <property type="molecule type" value="Genomic_DNA"/>
</dbReference>
<evidence type="ECO:0000313" key="3">
    <source>
        <dbReference type="EMBL" id="SIT16570.1"/>
    </source>
</evidence>
<dbReference type="GO" id="GO:0009982">
    <property type="term" value="F:pseudouridine synthase activity"/>
    <property type="evidence" value="ECO:0007669"/>
    <property type="project" value="InterPro"/>
</dbReference>
<dbReference type="Proteomes" id="UP000186026">
    <property type="component" value="Unassembled WGS sequence"/>
</dbReference>
<dbReference type="AlphaFoldDB" id="A0A1N7Q149"/>
<dbReference type="OrthoDB" id="9807829at2"/>
<proteinExistence type="predicted"/>
<dbReference type="SUPFAM" id="SSF55120">
    <property type="entry name" value="Pseudouridine synthase"/>
    <property type="match status" value="1"/>
</dbReference>
<evidence type="ECO:0000313" key="4">
    <source>
        <dbReference type="Proteomes" id="UP000186026"/>
    </source>
</evidence>
<dbReference type="Gene3D" id="3.30.2350.10">
    <property type="entry name" value="Pseudouridine synthase"/>
    <property type="match status" value="1"/>
</dbReference>
<dbReference type="GO" id="GO:0000455">
    <property type="term" value="P:enzyme-directed rRNA pseudouridine synthesis"/>
    <property type="evidence" value="ECO:0007669"/>
    <property type="project" value="TreeGrafter"/>
</dbReference>
<dbReference type="GO" id="GO:0140098">
    <property type="term" value="F:catalytic activity, acting on RNA"/>
    <property type="evidence" value="ECO:0007669"/>
    <property type="project" value="UniProtKB-ARBA"/>
</dbReference>
<dbReference type="PANTHER" id="PTHR21600">
    <property type="entry name" value="MITOCHONDRIAL RNA PSEUDOURIDINE SYNTHASE"/>
    <property type="match status" value="1"/>
</dbReference>
<evidence type="ECO:0000259" key="2">
    <source>
        <dbReference type="Pfam" id="PF00849"/>
    </source>
</evidence>
<gene>
    <name evidence="3" type="ORF">SAMN05421761_12437</name>
</gene>
<dbReference type="RefSeq" id="WP_076503050.1">
    <property type="nucleotide sequence ID" value="NZ_FTOP01000024.1"/>
</dbReference>
<dbReference type="Pfam" id="PF00849">
    <property type="entry name" value="PseudoU_synth_2"/>
    <property type="match status" value="1"/>
</dbReference>
<feature type="coiled-coil region" evidence="1">
    <location>
        <begin position="114"/>
        <end position="141"/>
    </location>
</feature>
<dbReference type="InterPro" id="IPR006224">
    <property type="entry name" value="PsdUridine_synth_RluA-like_CS"/>
</dbReference>
<dbReference type="InterPro" id="IPR006145">
    <property type="entry name" value="PsdUridine_synth_RsuA/RluA"/>
</dbReference>
<dbReference type="PROSITE" id="PS01129">
    <property type="entry name" value="PSI_RLU"/>
    <property type="match status" value="1"/>
</dbReference>
<reference evidence="4" key="1">
    <citation type="submission" date="2017-01" db="EMBL/GenBank/DDBJ databases">
        <authorList>
            <person name="Varghese N."/>
            <person name="Submissions S."/>
        </authorList>
    </citation>
    <scope>NUCLEOTIDE SEQUENCE [LARGE SCALE GENOMIC DNA]</scope>
    <source>
        <strain evidence="4">DSM 46698</strain>
    </source>
</reference>
<dbReference type="STRING" id="529505.SAMN05421761_12437"/>
<dbReference type="CDD" id="cd02869">
    <property type="entry name" value="PseudoU_synth_RluA_like"/>
    <property type="match status" value="1"/>
</dbReference>
<name>A0A1N7Q149_9BACT</name>